<proteinExistence type="predicted"/>
<keyword evidence="1" id="KW-1133">Transmembrane helix</keyword>
<accession>A0A735FPP7</accession>
<sequence length="56" mass="6123">MKNKLKKYFGYLLIVALTYNVALRPLLTSFGLNLPAMAVNEELLRTLAGVLSLLGG</sequence>
<reference evidence="2" key="2">
    <citation type="submission" date="2018-07" db="EMBL/GenBank/DDBJ databases">
        <authorList>
            <consortium name="NCBI Pathogen Detection Project"/>
        </authorList>
    </citation>
    <scope>NUCLEOTIDE SEQUENCE</scope>
    <source>
        <strain evidence="2">12-0651</strain>
    </source>
</reference>
<gene>
    <name evidence="2" type="ORF">G4L24_000083</name>
</gene>
<keyword evidence="1" id="KW-0472">Membrane</keyword>
<name>A0A735FPP7_SALMU</name>
<protein>
    <submittedName>
        <fullName evidence="2">Uncharacterized protein</fullName>
    </submittedName>
</protein>
<comment type="caution">
    <text evidence="2">The sequence shown here is derived from an EMBL/GenBank/DDBJ whole genome shotgun (WGS) entry which is preliminary data.</text>
</comment>
<organism evidence="2">
    <name type="scientific">Salmonella muenchen</name>
    <dbReference type="NCBI Taxonomy" id="596"/>
    <lineage>
        <taxon>Bacteria</taxon>
        <taxon>Pseudomonadati</taxon>
        <taxon>Pseudomonadota</taxon>
        <taxon>Gammaproteobacteria</taxon>
        <taxon>Enterobacterales</taxon>
        <taxon>Enterobacteriaceae</taxon>
        <taxon>Salmonella</taxon>
    </lineage>
</organism>
<dbReference type="AlphaFoldDB" id="A0A735FPP7"/>
<evidence type="ECO:0000256" key="1">
    <source>
        <dbReference type="SAM" id="Phobius"/>
    </source>
</evidence>
<keyword evidence="1" id="KW-0812">Transmembrane</keyword>
<evidence type="ECO:0000313" key="2">
    <source>
        <dbReference type="EMBL" id="HAE6846731.1"/>
    </source>
</evidence>
<feature type="transmembrane region" description="Helical" evidence="1">
    <location>
        <begin position="9"/>
        <end position="27"/>
    </location>
</feature>
<reference evidence="2" key="1">
    <citation type="journal article" date="2018" name="Genome Biol.">
        <title>SKESA: strategic k-mer extension for scrupulous assemblies.</title>
        <authorList>
            <person name="Souvorov A."/>
            <person name="Agarwala R."/>
            <person name="Lipman D.J."/>
        </authorList>
    </citation>
    <scope>NUCLEOTIDE SEQUENCE</scope>
    <source>
        <strain evidence="2">12-0651</strain>
    </source>
</reference>
<dbReference type="EMBL" id="DAASSO010000001">
    <property type="protein sequence ID" value="HAE6846731.1"/>
    <property type="molecule type" value="Genomic_DNA"/>
</dbReference>